<keyword evidence="2" id="KW-0238">DNA-binding</keyword>
<dbReference type="SMART" id="SM00421">
    <property type="entry name" value="HTH_LUXR"/>
    <property type="match status" value="1"/>
</dbReference>
<comment type="caution">
    <text evidence="5">The sequence shown here is derived from an EMBL/GenBank/DDBJ whole genome shotgun (WGS) entry which is preliminary data.</text>
</comment>
<organism evidence="5 6">
    <name type="scientific">Solirubrobacter ginsenosidimutans</name>
    <dbReference type="NCBI Taxonomy" id="490573"/>
    <lineage>
        <taxon>Bacteria</taxon>
        <taxon>Bacillati</taxon>
        <taxon>Actinomycetota</taxon>
        <taxon>Thermoleophilia</taxon>
        <taxon>Solirubrobacterales</taxon>
        <taxon>Solirubrobacteraceae</taxon>
        <taxon>Solirubrobacter</taxon>
    </lineage>
</organism>
<proteinExistence type="predicted"/>
<name>A0A9X3N0S2_9ACTN</name>
<dbReference type="InterPro" id="IPR016032">
    <property type="entry name" value="Sig_transdc_resp-reg_C-effctor"/>
</dbReference>
<evidence type="ECO:0000256" key="2">
    <source>
        <dbReference type="ARBA" id="ARBA00023125"/>
    </source>
</evidence>
<dbReference type="AlphaFoldDB" id="A0A9X3N0S2"/>
<dbReference type="EMBL" id="JAPDOD010000043">
    <property type="protein sequence ID" value="MDA0165206.1"/>
    <property type="molecule type" value="Genomic_DNA"/>
</dbReference>
<reference evidence="5" key="1">
    <citation type="submission" date="2022-10" db="EMBL/GenBank/DDBJ databases">
        <title>The WGS of Solirubrobacter ginsenosidimutans DSM 21036.</title>
        <authorList>
            <person name="Jiang Z."/>
        </authorList>
    </citation>
    <scope>NUCLEOTIDE SEQUENCE</scope>
    <source>
        <strain evidence="5">DSM 21036</strain>
    </source>
</reference>
<accession>A0A9X3N0S2</accession>
<keyword evidence="1" id="KW-0805">Transcription regulation</keyword>
<evidence type="ECO:0000313" key="6">
    <source>
        <dbReference type="Proteomes" id="UP001149140"/>
    </source>
</evidence>
<dbReference type="PRINTS" id="PR00038">
    <property type="entry name" value="HTHLUXR"/>
</dbReference>
<dbReference type="SUPFAM" id="SSF46894">
    <property type="entry name" value="C-terminal effector domain of the bipartite response regulators"/>
    <property type="match status" value="1"/>
</dbReference>
<dbReference type="InterPro" id="IPR036388">
    <property type="entry name" value="WH-like_DNA-bd_sf"/>
</dbReference>
<dbReference type="PROSITE" id="PS50043">
    <property type="entry name" value="HTH_LUXR_2"/>
    <property type="match status" value="1"/>
</dbReference>
<dbReference type="GO" id="GO:0006355">
    <property type="term" value="P:regulation of DNA-templated transcription"/>
    <property type="evidence" value="ECO:0007669"/>
    <property type="project" value="InterPro"/>
</dbReference>
<dbReference type="PANTHER" id="PTHR44688:SF16">
    <property type="entry name" value="DNA-BINDING TRANSCRIPTIONAL ACTIVATOR DEVR_DOSR"/>
    <property type="match status" value="1"/>
</dbReference>
<feature type="domain" description="HTH luxR-type" evidence="4">
    <location>
        <begin position="2"/>
        <end position="67"/>
    </location>
</feature>
<evidence type="ECO:0000256" key="3">
    <source>
        <dbReference type="ARBA" id="ARBA00023163"/>
    </source>
</evidence>
<dbReference type="Gene3D" id="1.10.10.10">
    <property type="entry name" value="Winged helix-like DNA-binding domain superfamily/Winged helix DNA-binding domain"/>
    <property type="match status" value="1"/>
</dbReference>
<evidence type="ECO:0000256" key="1">
    <source>
        <dbReference type="ARBA" id="ARBA00023015"/>
    </source>
</evidence>
<dbReference type="CDD" id="cd06170">
    <property type="entry name" value="LuxR_C_like"/>
    <property type="match status" value="1"/>
</dbReference>
<protein>
    <submittedName>
        <fullName evidence="5">LuxR C-terminal-related transcriptional regulator</fullName>
    </submittedName>
</protein>
<dbReference type="PANTHER" id="PTHR44688">
    <property type="entry name" value="DNA-BINDING TRANSCRIPTIONAL ACTIVATOR DEVR_DOSR"/>
    <property type="match status" value="1"/>
</dbReference>
<sequence length="77" mass="8534">MPEPLLEPLSESETRLLRYLPTNLSVPEIAEELYVAASTAKTHVKHIYGKLGVHSRAEAVERARALGLLAPSSLERR</sequence>
<dbReference type="InterPro" id="IPR000792">
    <property type="entry name" value="Tscrpt_reg_LuxR_C"/>
</dbReference>
<dbReference type="Proteomes" id="UP001149140">
    <property type="component" value="Unassembled WGS sequence"/>
</dbReference>
<dbReference type="Pfam" id="PF00196">
    <property type="entry name" value="GerE"/>
    <property type="match status" value="1"/>
</dbReference>
<evidence type="ECO:0000313" key="5">
    <source>
        <dbReference type="EMBL" id="MDA0165206.1"/>
    </source>
</evidence>
<keyword evidence="3" id="KW-0804">Transcription</keyword>
<gene>
    <name evidence="5" type="ORF">OM076_33370</name>
</gene>
<evidence type="ECO:0000259" key="4">
    <source>
        <dbReference type="PROSITE" id="PS50043"/>
    </source>
</evidence>
<dbReference type="GO" id="GO:0003677">
    <property type="term" value="F:DNA binding"/>
    <property type="evidence" value="ECO:0007669"/>
    <property type="project" value="UniProtKB-KW"/>
</dbReference>
<keyword evidence="6" id="KW-1185">Reference proteome</keyword>